<keyword evidence="1" id="KW-1133">Transmembrane helix</keyword>
<feature type="transmembrane region" description="Helical" evidence="1">
    <location>
        <begin position="12"/>
        <end position="36"/>
    </location>
</feature>
<dbReference type="RefSeq" id="WP_277566935.1">
    <property type="nucleotide sequence ID" value="NZ_JAPDHZ010000004.1"/>
</dbReference>
<protein>
    <submittedName>
        <fullName evidence="2">Uncharacterized protein</fullName>
    </submittedName>
</protein>
<feature type="transmembrane region" description="Helical" evidence="1">
    <location>
        <begin position="56"/>
        <end position="73"/>
    </location>
</feature>
<keyword evidence="3" id="KW-1185">Reference proteome</keyword>
<dbReference type="EMBL" id="JAPDHZ010000004">
    <property type="protein sequence ID" value="MDG0793096.1"/>
    <property type="molecule type" value="Genomic_DNA"/>
</dbReference>
<evidence type="ECO:0000256" key="1">
    <source>
        <dbReference type="SAM" id="Phobius"/>
    </source>
</evidence>
<dbReference type="Proteomes" id="UP001153387">
    <property type="component" value="Unassembled WGS sequence"/>
</dbReference>
<dbReference type="AlphaFoldDB" id="A0A9X4KJW2"/>
<reference evidence="2 3" key="1">
    <citation type="submission" date="2022-10" db="EMBL/GenBank/DDBJ databases">
        <title>Comparative genomic analysis of Cohnella hashimotonis sp. nov., isolated from the International Space Station.</title>
        <authorList>
            <person name="Simpson A."/>
            <person name="Venkateswaran K."/>
        </authorList>
    </citation>
    <scope>NUCLEOTIDE SEQUENCE [LARGE SCALE GENOMIC DNA]</scope>
    <source>
        <strain evidence="2 3">DSM 18997</strain>
    </source>
</reference>
<comment type="caution">
    <text evidence="2">The sequence shown here is derived from an EMBL/GenBank/DDBJ whole genome shotgun (WGS) entry which is preliminary data.</text>
</comment>
<organism evidence="2 3">
    <name type="scientific">Cohnella ginsengisoli</name>
    <dbReference type="NCBI Taxonomy" id="425004"/>
    <lineage>
        <taxon>Bacteria</taxon>
        <taxon>Bacillati</taxon>
        <taxon>Bacillota</taxon>
        <taxon>Bacilli</taxon>
        <taxon>Bacillales</taxon>
        <taxon>Paenibacillaceae</taxon>
        <taxon>Cohnella</taxon>
    </lineage>
</organism>
<name>A0A9X4KJW2_9BACL</name>
<proteinExistence type="predicted"/>
<keyword evidence="1" id="KW-0812">Transmembrane</keyword>
<keyword evidence="1" id="KW-0472">Membrane</keyword>
<gene>
    <name evidence="2" type="ORF">OMP38_21235</name>
</gene>
<accession>A0A9X4KJW2</accession>
<sequence length="103" mass="11508">MNTQLRTTATKGVKLAAGGLASWPYWGAMLVVLSIVYKLNWLDHQLNVGGMNQWKWKVNYGAMVIATFWVVWLREAGSRGIAGPAGFSLIRYLVRGSRLLQIL</sequence>
<evidence type="ECO:0000313" key="2">
    <source>
        <dbReference type="EMBL" id="MDG0793096.1"/>
    </source>
</evidence>
<evidence type="ECO:0000313" key="3">
    <source>
        <dbReference type="Proteomes" id="UP001153387"/>
    </source>
</evidence>